<dbReference type="InterPro" id="IPR003594">
    <property type="entry name" value="HATPase_dom"/>
</dbReference>
<dbReference type="SUPFAM" id="SSF47384">
    <property type="entry name" value="Homodimeric domain of signal transducing histidine kinase"/>
    <property type="match status" value="1"/>
</dbReference>
<dbReference type="InterPro" id="IPR035965">
    <property type="entry name" value="PAS-like_dom_sf"/>
</dbReference>
<dbReference type="EC" id="2.7.13.3" evidence="2"/>
<dbReference type="InterPro" id="IPR036890">
    <property type="entry name" value="HATPase_C_sf"/>
</dbReference>
<dbReference type="RefSeq" id="WP_303539885.1">
    <property type="nucleotide sequence ID" value="NZ_JAUOTP010000001.1"/>
</dbReference>
<dbReference type="Proteomes" id="UP001169764">
    <property type="component" value="Unassembled WGS sequence"/>
</dbReference>
<feature type="domain" description="PAC" evidence="10">
    <location>
        <begin position="90"/>
        <end position="147"/>
    </location>
</feature>
<dbReference type="InterPro" id="IPR036097">
    <property type="entry name" value="HisK_dim/P_sf"/>
</dbReference>
<keyword evidence="7" id="KW-0067">ATP-binding</keyword>
<dbReference type="InterPro" id="IPR000700">
    <property type="entry name" value="PAS-assoc_C"/>
</dbReference>
<accession>A0ABT8Y569</accession>
<keyword evidence="6 11" id="KW-0418">Kinase</keyword>
<dbReference type="PRINTS" id="PR00344">
    <property type="entry name" value="BCTRLSENSOR"/>
</dbReference>
<evidence type="ECO:0000256" key="1">
    <source>
        <dbReference type="ARBA" id="ARBA00000085"/>
    </source>
</evidence>
<evidence type="ECO:0000313" key="11">
    <source>
        <dbReference type="EMBL" id="MDO6413464.1"/>
    </source>
</evidence>
<keyword evidence="8" id="KW-0902">Two-component regulatory system</keyword>
<dbReference type="GO" id="GO:0004673">
    <property type="term" value="F:protein histidine kinase activity"/>
    <property type="evidence" value="ECO:0007669"/>
    <property type="project" value="UniProtKB-EC"/>
</dbReference>
<keyword evidence="4 11" id="KW-0808">Transferase</keyword>
<protein>
    <recommendedName>
        <fullName evidence="2">histidine kinase</fullName>
        <ecNumber evidence="2">2.7.13.3</ecNumber>
    </recommendedName>
</protein>
<evidence type="ECO:0000256" key="5">
    <source>
        <dbReference type="ARBA" id="ARBA00022741"/>
    </source>
</evidence>
<dbReference type="SMART" id="SM00387">
    <property type="entry name" value="HATPase_c"/>
    <property type="match status" value="1"/>
</dbReference>
<dbReference type="PANTHER" id="PTHR43065:SF10">
    <property type="entry name" value="PEROXIDE STRESS-ACTIVATED HISTIDINE KINASE MAK3"/>
    <property type="match status" value="1"/>
</dbReference>
<dbReference type="InterPro" id="IPR005467">
    <property type="entry name" value="His_kinase_dom"/>
</dbReference>
<reference evidence="11" key="1">
    <citation type="submission" date="2023-07" db="EMBL/GenBank/DDBJ databases">
        <authorList>
            <person name="Kim M."/>
        </authorList>
    </citation>
    <scope>NUCLEOTIDE SEQUENCE</scope>
    <source>
        <strain evidence="11">BIUV-7</strain>
    </source>
</reference>
<evidence type="ECO:0000313" key="12">
    <source>
        <dbReference type="Proteomes" id="UP001169764"/>
    </source>
</evidence>
<feature type="domain" description="Histidine kinase" evidence="9">
    <location>
        <begin position="163"/>
        <end position="375"/>
    </location>
</feature>
<dbReference type="InterPro" id="IPR003661">
    <property type="entry name" value="HisK_dim/P_dom"/>
</dbReference>
<dbReference type="PROSITE" id="PS50109">
    <property type="entry name" value="HIS_KIN"/>
    <property type="match status" value="1"/>
</dbReference>
<keyword evidence="12" id="KW-1185">Reference proteome</keyword>
<evidence type="ECO:0000256" key="8">
    <source>
        <dbReference type="ARBA" id="ARBA00023012"/>
    </source>
</evidence>
<dbReference type="SMART" id="SM00388">
    <property type="entry name" value="HisKA"/>
    <property type="match status" value="1"/>
</dbReference>
<evidence type="ECO:0000259" key="9">
    <source>
        <dbReference type="PROSITE" id="PS50109"/>
    </source>
</evidence>
<evidence type="ECO:0000256" key="7">
    <source>
        <dbReference type="ARBA" id="ARBA00022840"/>
    </source>
</evidence>
<dbReference type="Gene3D" id="3.30.450.20">
    <property type="entry name" value="PAS domain"/>
    <property type="match status" value="1"/>
</dbReference>
<comment type="caution">
    <text evidence="11">The sequence shown here is derived from an EMBL/GenBank/DDBJ whole genome shotgun (WGS) entry which is preliminary data.</text>
</comment>
<dbReference type="Gene3D" id="3.30.565.10">
    <property type="entry name" value="Histidine kinase-like ATPase, C-terminal domain"/>
    <property type="match status" value="1"/>
</dbReference>
<proteinExistence type="predicted"/>
<dbReference type="CDD" id="cd00082">
    <property type="entry name" value="HisKA"/>
    <property type="match status" value="1"/>
</dbReference>
<dbReference type="Pfam" id="PF02518">
    <property type="entry name" value="HATPase_c"/>
    <property type="match status" value="1"/>
</dbReference>
<dbReference type="EMBL" id="JAUOTP010000001">
    <property type="protein sequence ID" value="MDO6413464.1"/>
    <property type="molecule type" value="Genomic_DNA"/>
</dbReference>
<evidence type="ECO:0000256" key="4">
    <source>
        <dbReference type="ARBA" id="ARBA00022679"/>
    </source>
</evidence>
<comment type="catalytic activity">
    <reaction evidence="1">
        <text>ATP + protein L-histidine = ADP + protein N-phospho-L-histidine.</text>
        <dbReference type="EC" id="2.7.13.3"/>
    </reaction>
</comment>
<evidence type="ECO:0000256" key="3">
    <source>
        <dbReference type="ARBA" id="ARBA00022553"/>
    </source>
</evidence>
<evidence type="ECO:0000256" key="6">
    <source>
        <dbReference type="ARBA" id="ARBA00022777"/>
    </source>
</evidence>
<keyword evidence="5" id="KW-0547">Nucleotide-binding</keyword>
<organism evidence="11 12">
    <name type="scientific">Sphingomonas natans</name>
    <dbReference type="NCBI Taxonomy" id="3063330"/>
    <lineage>
        <taxon>Bacteria</taxon>
        <taxon>Pseudomonadati</taxon>
        <taxon>Pseudomonadota</taxon>
        <taxon>Alphaproteobacteria</taxon>
        <taxon>Sphingomonadales</taxon>
        <taxon>Sphingomonadaceae</taxon>
        <taxon>Sphingomonas</taxon>
    </lineage>
</organism>
<gene>
    <name evidence="11" type="ORF">Q4F19_03625</name>
</gene>
<dbReference type="InterPro" id="IPR004358">
    <property type="entry name" value="Sig_transdc_His_kin-like_C"/>
</dbReference>
<evidence type="ECO:0000256" key="2">
    <source>
        <dbReference type="ARBA" id="ARBA00012438"/>
    </source>
</evidence>
<dbReference type="Gene3D" id="1.10.287.130">
    <property type="match status" value="1"/>
</dbReference>
<dbReference type="PANTHER" id="PTHR43065">
    <property type="entry name" value="SENSOR HISTIDINE KINASE"/>
    <property type="match status" value="1"/>
</dbReference>
<evidence type="ECO:0000259" key="10">
    <source>
        <dbReference type="PROSITE" id="PS50113"/>
    </source>
</evidence>
<dbReference type="SUPFAM" id="SSF55874">
    <property type="entry name" value="ATPase domain of HSP90 chaperone/DNA topoisomerase II/histidine kinase"/>
    <property type="match status" value="1"/>
</dbReference>
<keyword evidence="3" id="KW-0597">Phosphoprotein</keyword>
<dbReference type="PROSITE" id="PS50113">
    <property type="entry name" value="PAC"/>
    <property type="match status" value="1"/>
</dbReference>
<dbReference type="SUPFAM" id="SSF55785">
    <property type="entry name" value="PYP-like sensor domain (PAS domain)"/>
    <property type="match status" value="1"/>
</dbReference>
<name>A0ABT8Y569_9SPHN</name>
<sequence length="376" mass="41456">MIFAFRGLDERAHRILEVADRERRLLAAQMIGEMGEWSYDAARDLVRLSPMLSWLYGLRGRLEMTLEEARHHISPEDRELGNDAFHTVLKTGESRQYNRVATLADGTQRVRRVIVYPTRDAEGTIIGFHGFDQDVTVAKRLEILESRIADLARLDAMHLMAATLAHEINQPLTAAGNYLAASRMKLLRAGADSDPEIEKLIRSGEAQVRNAGEIIRRVQQMVLKQDERSPVVITDAWDKAAQLIETASSARTIRFESDIGSGADIVCADAVQVAQVFTNLMRNAVDAVSEGDVVIGLKTRVDQAGDIHLSVRDNGSGIAVSDREFFALLAPVKKSGLGLGLVITRTIVESHRGKIWIESTGPEGSVITFRLPAQAA</sequence>